<organism evidence="1 2">
    <name type="scientific">Arsenophonus nasoniae</name>
    <name type="common">son-killer infecting Nasonia vitripennis</name>
    <dbReference type="NCBI Taxonomy" id="638"/>
    <lineage>
        <taxon>Bacteria</taxon>
        <taxon>Pseudomonadati</taxon>
        <taxon>Pseudomonadota</taxon>
        <taxon>Gammaproteobacteria</taxon>
        <taxon>Enterobacterales</taxon>
        <taxon>Morganellaceae</taxon>
        <taxon>Arsenophonus</taxon>
    </lineage>
</organism>
<dbReference type="RefSeq" id="WP_280632356.1">
    <property type="nucleotide sequence ID" value="NZ_CP123523.1"/>
</dbReference>
<reference evidence="1" key="1">
    <citation type="submission" date="2023-04" db="EMBL/GenBank/DDBJ databases">
        <title>Genome dynamics across the evolutionary transition to endosymbiosis.</title>
        <authorList>
            <person name="Siozios S."/>
            <person name="Nadal-Jimenez P."/>
            <person name="Azagi T."/>
            <person name="Sprong H."/>
            <person name="Frost C.L."/>
            <person name="Parratt S.R."/>
            <person name="Taylor G."/>
            <person name="Brettell L."/>
            <person name="Lew K.C."/>
            <person name="Croft L."/>
            <person name="King K.C."/>
            <person name="Brockhurst M.A."/>
            <person name="Hypsa V."/>
            <person name="Novakova E."/>
            <person name="Darby A.C."/>
            <person name="Hurst G.D.D."/>
        </authorList>
    </citation>
    <scope>NUCLEOTIDE SEQUENCE</scope>
    <source>
        <strain evidence="1">ANv_CAN</strain>
    </source>
</reference>
<evidence type="ECO:0000313" key="2">
    <source>
        <dbReference type="Proteomes" id="UP001177592"/>
    </source>
</evidence>
<proteinExistence type="predicted"/>
<gene>
    <name evidence="1" type="ORF">QE258_00840</name>
</gene>
<protein>
    <submittedName>
        <fullName evidence="1">Uncharacterized protein</fullName>
    </submittedName>
</protein>
<name>A0ABY8NNE7_9GAMM</name>
<evidence type="ECO:0000313" key="1">
    <source>
        <dbReference type="EMBL" id="WGM05968.1"/>
    </source>
</evidence>
<sequence length="49" mass="5472">MIRRGGHPVLRQRHCVAVISGRLIKENSGDARAWAVSGINVIEENAYDR</sequence>
<accession>A0ABY8NNE7</accession>
<dbReference type="EMBL" id="CP123523">
    <property type="protein sequence ID" value="WGM05968.1"/>
    <property type="molecule type" value="Genomic_DNA"/>
</dbReference>
<keyword evidence="2" id="KW-1185">Reference proteome</keyword>
<dbReference type="Proteomes" id="UP001177592">
    <property type="component" value="Chromosome"/>
</dbReference>